<comment type="caution">
    <text evidence="2">The sequence shown here is derived from an EMBL/GenBank/DDBJ whole genome shotgun (WGS) entry which is preliminary data.</text>
</comment>
<dbReference type="SUPFAM" id="SSF51905">
    <property type="entry name" value="FAD/NAD(P)-binding domain"/>
    <property type="match status" value="1"/>
</dbReference>
<organism evidence="2">
    <name type="scientific">Caldilinea aerophila</name>
    <dbReference type="NCBI Taxonomy" id="133453"/>
    <lineage>
        <taxon>Bacteria</taxon>
        <taxon>Bacillati</taxon>
        <taxon>Chloroflexota</taxon>
        <taxon>Caldilineae</taxon>
        <taxon>Caldilineales</taxon>
        <taxon>Caldilineaceae</taxon>
        <taxon>Caldilinea</taxon>
    </lineage>
</organism>
<dbReference type="InterPro" id="IPR036188">
    <property type="entry name" value="FAD/NAD-bd_sf"/>
</dbReference>
<name>A0A7C1JG52_9CHLR</name>
<evidence type="ECO:0000313" key="2">
    <source>
        <dbReference type="EMBL" id="HDX30561.1"/>
    </source>
</evidence>
<dbReference type="GO" id="GO:0005737">
    <property type="term" value="C:cytoplasm"/>
    <property type="evidence" value="ECO:0007669"/>
    <property type="project" value="TreeGrafter"/>
</dbReference>
<feature type="domain" description="FAD dependent oxidoreductase" evidence="1">
    <location>
        <begin position="31"/>
        <end position="393"/>
    </location>
</feature>
<dbReference type="PANTHER" id="PTHR13847">
    <property type="entry name" value="SARCOSINE DEHYDROGENASE-RELATED"/>
    <property type="match status" value="1"/>
</dbReference>
<protein>
    <submittedName>
        <fullName evidence="2">FAD-dependent oxidoreductase</fullName>
    </submittedName>
</protein>
<dbReference type="InterPro" id="IPR006076">
    <property type="entry name" value="FAD-dep_OxRdtase"/>
</dbReference>
<dbReference type="EMBL" id="DSMG01000042">
    <property type="protein sequence ID" value="HDX30561.1"/>
    <property type="molecule type" value="Genomic_DNA"/>
</dbReference>
<proteinExistence type="predicted"/>
<dbReference type="Gene3D" id="3.30.9.10">
    <property type="entry name" value="D-Amino Acid Oxidase, subunit A, domain 2"/>
    <property type="match status" value="1"/>
</dbReference>
<evidence type="ECO:0000259" key="1">
    <source>
        <dbReference type="Pfam" id="PF01266"/>
    </source>
</evidence>
<dbReference type="AlphaFoldDB" id="A0A7C1JG52"/>
<sequence length="445" mass="50293">MRTDYTDVSFWLATAPAYRPNAPLQDAIEADVAIIGGGFTGLSTAYHLLRAEPSLKVTVLEREIVGFGASGRNGSFAMTLMGLGIDVMALLKGKQAALEGHRYMERAVDRLGELVAQHQLDCDYIRPGFLRMATVPAHVRKIQKQIELCHQLGITGIEWLEREAAQAQVRSERYLGAWWEPRLALINPIKLVREMKRVAEELGAHIYEQSPVLEITRGPHLLLKTPRGQVQTRKLVFATNAYSHLFPMLRRKQIPAWTYMVATEPLSERQLEAIGWQNRQGVEDARNLIHYYRLTPDNRLLMGGGPVGLSFGKDMARDANPNAWRHLEEHIAWLFPALKDVRITHRWGGPFSVTLDLTPALGYLGDRRVVYAVGCIGHGVSMSQLNGQTLSDLLLERQTDLTDCFIVNRRVIPWPPEPLRLGLSLALRGYLQAEDWWHERGQARH</sequence>
<dbReference type="PANTHER" id="PTHR13847:SF281">
    <property type="entry name" value="FAD DEPENDENT OXIDOREDUCTASE DOMAIN-CONTAINING PROTEIN"/>
    <property type="match status" value="1"/>
</dbReference>
<accession>A0A7C1JG52</accession>
<dbReference type="Pfam" id="PF01266">
    <property type="entry name" value="DAO"/>
    <property type="match status" value="1"/>
</dbReference>
<gene>
    <name evidence="2" type="ORF">ENQ20_03595</name>
</gene>
<reference evidence="2" key="1">
    <citation type="journal article" date="2020" name="mSystems">
        <title>Genome- and Community-Level Interaction Insights into Carbon Utilization and Element Cycling Functions of Hydrothermarchaeota in Hydrothermal Sediment.</title>
        <authorList>
            <person name="Zhou Z."/>
            <person name="Liu Y."/>
            <person name="Xu W."/>
            <person name="Pan J."/>
            <person name="Luo Z.H."/>
            <person name="Li M."/>
        </authorList>
    </citation>
    <scope>NUCLEOTIDE SEQUENCE [LARGE SCALE GENOMIC DNA]</scope>
    <source>
        <strain evidence="2">SpSt-289</strain>
    </source>
</reference>
<dbReference type="Gene3D" id="3.50.50.60">
    <property type="entry name" value="FAD/NAD(P)-binding domain"/>
    <property type="match status" value="1"/>
</dbReference>